<dbReference type="InterPro" id="IPR044524">
    <property type="entry name" value="Isoase_HisA-like"/>
</dbReference>
<dbReference type="Proteomes" id="UP000181884">
    <property type="component" value="Unassembled WGS sequence"/>
</dbReference>
<sequence length="239" mass="25190">MIYPAIDLKEGQAVRLVQGDFAQKTVVNPDPVAQAELFAQQLPWLHIVDLEGALAGKAINADLIKAIKLKTNSQIQVGGGIRTLTQIEEYLAAGIDRLIIGSAAVKDPVFLKTALARYGEKIAVGIDAKAGKVAVSGWLEVSDQDYLAFAAEVVKLGVATIIYTDISRDGTLTGPNLAHYRALRQVLPHTRLIASGGVSGKSDLMALAQAGLDGAIVGKAYYEGAVTLAELSEVAQNVS</sequence>
<dbReference type="UniPathway" id="UPA00031">
    <property type="reaction ID" value="UER00009"/>
</dbReference>
<dbReference type="SUPFAM" id="SSF51366">
    <property type="entry name" value="Ribulose-phoshate binding barrel"/>
    <property type="match status" value="1"/>
</dbReference>
<evidence type="ECO:0000256" key="4">
    <source>
        <dbReference type="ARBA" id="ARBA00009667"/>
    </source>
</evidence>
<keyword evidence="7 12" id="KW-0963">Cytoplasm</keyword>
<evidence type="ECO:0000256" key="10">
    <source>
        <dbReference type="ARBA" id="ARBA00023235"/>
    </source>
</evidence>
<evidence type="ECO:0000256" key="5">
    <source>
        <dbReference type="ARBA" id="ARBA00012550"/>
    </source>
</evidence>
<dbReference type="GO" id="GO:0005737">
    <property type="term" value="C:cytoplasm"/>
    <property type="evidence" value="ECO:0007669"/>
    <property type="project" value="UniProtKB-SubCell"/>
</dbReference>
<dbReference type="PANTHER" id="PTHR43090">
    <property type="entry name" value="1-(5-PHOSPHORIBOSYL)-5-[(5-PHOSPHORIBOSYLAMINO)METHYLIDENEAMINO] IMIDAZOLE-4-CARBOXAMIDE ISOMERASE"/>
    <property type="match status" value="1"/>
</dbReference>
<dbReference type="InterPro" id="IPR006063">
    <property type="entry name" value="HisA_bact_arch"/>
</dbReference>
<dbReference type="GO" id="GO:0000105">
    <property type="term" value="P:L-histidine biosynthetic process"/>
    <property type="evidence" value="ECO:0007669"/>
    <property type="project" value="UniProtKB-UniRule"/>
</dbReference>
<dbReference type="InterPro" id="IPR006062">
    <property type="entry name" value="His_biosynth"/>
</dbReference>
<evidence type="ECO:0000256" key="11">
    <source>
        <dbReference type="ARBA" id="ARBA00030547"/>
    </source>
</evidence>
<evidence type="ECO:0000256" key="7">
    <source>
        <dbReference type="ARBA" id="ARBA00022490"/>
    </source>
</evidence>
<proteinExistence type="inferred from homology"/>
<keyword evidence="16" id="KW-1185">Reference proteome</keyword>
<evidence type="ECO:0000256" key="13">
    <source>
        <dbReference type="RuleBase" id="RU003657"/>
    </source>
</evidence>
<evidence type="ECO:0000256" key="14">
    <source>
        <dbReference type="RuleBase" id="RU003658"/>
    </source>
</evidence>
<feature type="active site" description="Proton donor" evidence="12">
    <location>
        <position position="127"/>
    </location>
</feature>
<dbReference type="Gene3D" id="3.20.20.70">
    <property type="entry name" value="Aldolase class I"/>
    <property type="match status" value="1"/>
</dbReference>
<evidence type="ECO:0000313" key="16">
    <source>
        <dbReference type="Proteomes" id="UP000181884"/>
    </source>
</evidence>
<dbReference type="NCBIfam" id="TIGR00007">
    <property type="entry name" value="1-(5-phosphoribosyl)-5-[(5-phosphoribosylamino)methylideneamino]imidazole-4-carboxamide isomerase"/>
    <property type="match status" value="1"/>
</dbReference>
<reference evidence="15 16" key="1">
    <citation type="submission" date="2014-12" db="EMBL/GenBank/DDBJ databases">
        <title>Draft genome sequences of 29 type strains of Enterococci.</title>
        <authorList>
            <person name="Zhong Z."/>
            <person name="Sun Z."/>
            <person name="Liu W."/>
            <person name="Zhang W."/>
            <person name="Zhang H."/>
        </authorList>
    </citation>
    <scope>NUCLEOTIDE SEQUENCE [LARGE SCALE GENOMIC DNA]</scope>
    <source>
        <strain evidence="15 16">DSM 17029</strain>
    </source>
</reference>
<evidence type="ECO:0000256" key="8">
    <source>
        <dbReference type="ARBA" id="ARBA00022605"/>
    </source>
</evidence>
<feature type="active site" description="Proton acceptor" evidence="12">
    <location>
        <position position="7"/>
    </location>
</feature>
<accession>A0A1L8RDD2</accession>
<dbReference type="InterPro" id="IPR013785">
    <property type="entry name" value="Aldolase_TIM"/>
</dbReference>
<evidence type="ECO:0000256" key="1">
    <source>
        <dbReference type="ARBA" id="ARBA00000901"/>
    </source>
</evidence>
<comment type="similarity">
    <text evidence="4 12 13">Belongs to the HisA/HisF family.</text>
</comment>
<evidence type="ECO:0000256" key="2">
    <source>
        <dbReference type="ARBA" id="ARBA00004496"/>
    </source>
</evidence>
<keyword evidence="10 12" id="KW-0413">Isomerase</keyword>
<dbReference type="HAMAP" id="MF_01014">
    <property type="entry name" value="HisA"/>
    <property type="match status" value="1"/>
</dbReference>
<keyword evidence="8 12" id="KW-0028">Amino-acid biosynthesis</keyword>
<dbReference type="InterPro" id="IPR011060">
    <property type="entry name" value="RibuloseP-bd_barrel"/>
</dbReference>
<dbReference type="PANTHER" id="PTHR43090:SF2">
    <property type="entry name" value="1-(5-PHOSPHORIBOSYL)-5-[(5-PHOSPHORIBOSYLAMINO)METHYLIDENEAMINO] IMIDAZOLE-4-CARBOXAMIDE ISOMERASE"/>
    <property type="match status" value="1"/>
</dbReference>
<dbReference type="Pfam" id="PF00977">
    <property type="entry name" value="His_biosynth"/>
    <property type="match status" value="1"/>
</dbReference>
<dbReference type="InterPro" id="IPR023016">
    <property type="entry name" value="HisA/PriA"/>
</dbReference>
<dbReference type="FunFam" id="3.20.20.70:FF:000009">
    <property type="entry name" value="1-(5-phosphoribosyl)-5-[(5-phosphoribosylamino)methylideneamino] imidazole-4-carboxamide isomerase"/>
    <property type="match status" value="1"/>
</dbReference>
<comment type="catalytic activity">
    <reaction evidence="1 12 14">
        <text>1-(5-phospho-beta-D-ribosyl)-5-[(5-phospho-beta-D-ribosylamino)methylideneamino]imidazole-4-carboxamide = 5-[(5-phospho-1-deoxy-D-ribulos-1-ylimino)methylamino]-1-(5-phospho-beta-D-ribosyl)imidazole-4-carboxamide</text>
        <dbReference type="Rhea" id="RHEA:15469"/>
        <dbReference type="ChEBI" id="CHEBI:58435"/>
        <dbReference type="ChEBI" id="CHEBI:58525"/>
        <dbReference type="EC" id="5.3.1.16"/>
    </reaction>
</comment>
<gene>
    <name evidence="12" type="primary">hisA</name>
    <name evidence="15" type="ORF">RU97_GL002524</name>
</gene>
<dbReference type="AlphaFoldDB" id="A0A1L8RDD2"/>
<comment type="subcellular location">
    <subcellularLocation>
        <location evidence="2 12 14">Cytoplasm</location>
    </subcellularLocation>
</comment>
<protein>
    <recommendedName>
        <fullName evidence="6 12">1-(5-phosphoribosyl)-5-[(5-phosphoribosylamino)methylideneamino] imidazole-4-carboxamide isomerase</fullName>
        <ecNumber evidence="5 12">5.3.1.16</ecNumber>
    </recommendedName>
    <alternativeName>
        <fullName evidence="11 12">Phosphoribosylformimino-5-aminoimidazole carboxamide ribotide isomerase</fullName>
    </alternativeName>
</protein>
<organism evidence="15 16">
    <name type="scientific">Enterococcus canis</name>
    <dbReference type="NCBI Taxonomy" id="214095"/>
    <lineage>
        <taxon>Bacteria</taxon>
        <taxon>Bacillati</taxon>
        <taxon>Bacillota</taxon>
        <taxon>Bacilli</taxon>
        <taxon>Lactobacillales</taxon>
        <taxon>Enterococcaceae</taxon>
        <taxon>Enterococcus</taxon>
    </lineage>
</organism>
<dbReference type="EMBL" id="JXKH01000007">
    <property type="protein sequence ID" value="OJG17734.1"/>
    <property type="molecule type" value="Genomic_DNA"/>
</dbReference>
<dbReference type="CDD" id="cd04732">
    <property type="entry name" value="HisA"/>
    <property type="match status" value="1"/>
</dbReference>
<dbReference type="STRING" id="214095.RU97_GL002524"/>
<evidence type="ECO:0000256" key="3">
    <source>
        <dbReference type="ARBA" id="ARBA00005133"/>
    </source>
</evidence>
<evidence type="ECO:0000256" key="6">
    <source>
        <dbReference type="ARBA" id="ARBA00018464"/>
    </source>
</evidence>
<evidence type="ECO:0000313" key="15">
    <source>
        <dbReference type="EMBL" id="OJG17734.1"/>
    </source>
</evidence>
<name>A0A1L8RDD2_9ENTE</name>
<comment type="caution">
    <text evidence="15">The sequence shown here is derived from an EMBL/GenBank/DDBJ whole genome shotgun (WGS) entry which is preliminary data.</text>
</comment>
<comment type="pathway">
    <text evidence="3 12 14">Amino-acid biosynthesis; L-histidine biosynthesis; L-histidine from 5-phospho-alpha-D-ribose 1-diphosphate: step 4/9.</text>
</comment>
<evidence type="ECO:0000256" key="12">
    <source>
        <dbReference type="HAMAP-Rule" id="MF_01014"/>
    </source>
</evidence>
<dbReference type="EC" id="5.3.1.16" evidence="5 12"/>
<keyword evidence="9 12" id="KW-0368">Histidine biosynthesis</keyword>
<dbReference type="GO" id="GO:0003949">
    <property type="term" value="F:1-(5-phosphoribosyl)-5-[(5-phosphoribosylamino)methylideneamino]imidazole-4-carboxamide isomerase activity"/>
    <property type="evidence" value="ECO:0007669"/>
    <property type="project" value="UniProtKB-UniRule"/>
</dbReference>
<evidence type="ECO:0000256" key="9">
    <source>
        <dbReference type="ARBA" id="ARBA00023102"/>
    </source>
</evidence>
<dbReference type="GO" id="GO:0000162">
    <property type="term" value="P:L-tryptophan biosynthetic process"/>
    <property type="evidence" value="ECO:0007669"/>
    <property type="project" value="TreeGrafter"/>
</dbReference>